<evidence type="ECO:0000313" key="1">
    <source>
        <dbReference type="EMBL" id="CDG99455.1"/>
    </source>
</evidence>
<accession>A0A077NP64</accession>
<reference evidence="1" key="1">
    <citation type="submission" date="2013-07" db="EMBL/GenBank/DDBJ databases">
        <title>Sub-species coevolution in mutualistic symbiosis.</title>
        <authorList>
            <person name="Murfin K."/>
            <person name="Klassen J."/>
            <person name="Lee M."/>
            <person name="Forst S."/>
            <person name="Stock P."/>
            <person name="Goodrich-Blair H."/>
        </authorList>
    </citation>
    <scope>NUCLEOTIDE SEQUENCE [LARGE SCALE GENOMIC DNA]</scope>
    <source>
        <strain evidence="1">Puntauvense</strain>
    </source>
</reference>
<protein>
    <submittedName>
        <fullName evidence="1">Uncharacterized protein</fullName>
    </submittedName>
</protein>
<comment type="caution">
    <text evidence="1">The sequence shown here is derived from an EMBL/GenBank/DDBJ whole genome shotgun (WGS) entry which is preliminary data.</text>
</comment>
<dbReference type="HOGENOM" id="CLU_3049443_0_0_6"/>
<sequence length="54" mass="6514">MLIYLILFAFIWLMNDDLKKLYLYAIHFMAPHSMAATNEVICSYFQQIKFVHKQ</sequence>
<proteinExistence type="predicted"/>
<name>A0A077NP64_XENBV</name>
<organism evidence="1">
    <name type="scientific">Xenorhabdus bovienii str. puntauvense</name>
    <dbReference type="NCBI Taxonomy" id="1398201"/>
    <lineage>
        <taxon>Bacteria</taxon>
        <taxon>Pseudomonadati</taxon>
        <taxon>Pseudomonadota</taxon>
        <taxon>Gammaproteobacteria</taxon>
        <taxon>Enterobacterales</taxon>
        <taxon>Morganellaceae</taxon>
        <taxon>Xenorhabdus</taxon>
    </lineage>
</organism>
<gene>
    <name evidence="1" type="ORF">XBP1_960056</name>
</gene>
<dbReference type="Proteomes" id="UP000028511">
    <property type="component" value="Unassembled WGS sequence"/>
</dbReference>
<dbReference type="EMBL" id="CBSW010000305">
    <property type="protein sequence ID" value="CDG99455.1"/>
    <property type="molecule type" value="Genomic_DNA"/>
</dbReference>
<dbReference type="AlphaFoldDB" id="A0A077NP64"/>